<feature type="transmembrane region" description="Helical" evidence="9">
    <location>
        <begin position="93"/>
        <end position="117"/>
    </location>
</feature>
<evidence type="ECO:0000256" key="9">
    <source>
        <dbReference type="HAMAP-Rule" id="MF_00161"/>
    </source>
</evidence>
<dbReference type="GeneID" id="93424239"/>
<evidence type="ECO:0000313" key="12">
    <source>
        <dbReference type="Proteomes" id="UP000244925"/>
    </source>
</evidence>
<feature type="transmembrane region" description="Helical" evidence="9">
    <location>
        <begin position="7"/>
        <end position="27"/>
    </location>
</feature>
<evidence type="ECO:0000256" key="8">
    <source>
        <dbReference type="ARBA" id="ARBA00023136"/>
    </source>
</evidence>
<organism evidence="11 12">
    <name type="scientific">Paramuribaculum intestinale</name>
    <dbReference type="NCBI Taxonomy" id="2094151"/>
    <lineage>
        <taxon>Bacteria</taxon>
        <taxon>Pseudomonadati</taxon>
        <taxon>Bacteroidota</taxon>
        <taxon>Bacteroidia</taxon>
        <taxon>Bacteroidales</taxon>
        <taxon>Muribaculaceae</taxon>
        <taxon>Paramuribaculum</taxon>
    </lineage>
</organism>
<dbReference type="EMBL" id="PUBV01000001">
    <property type="protein sequence ID" value="PWB09720.1"/>
    <property type="molecule type" value="Genomic_DNA"/>
</dbReference>
<keyword evidence="11" id="KW-0449">Lipoprotein</keyword>
<reference evidence="12" key="1">
    <citation type="submission" date="2018-02" db="EMBL/GenBank/DDBJ databases">
        <authorList>
            <person name="Clavel T."/>
            <person name="Strowig T."/>
        </authorList>
    </citation>
    <scope>NUCLEOTIDE SEQUENCE [LARGE SCALE GENOMIC DNA]</scope>
    <source>
        <strain evidence="12">DSM 100764</strain>
    </source>
</reference>
<evidence type="ECO:0000313" key="11">
    <source>
        <dbReference type="EMBL" id="PWB09720.1"/>
    </source>
</evidence>
<sequence>MKITKGQAAAAIILATIILDQFIKIWVKTHFYLGEELRIAEWFRLVFVENDGMAFGMQMGSKLFLTLFRIVAVTALCWVIVRFCRRTDVGYGFIACLALVTAGAAGNIIDCVFYGVLFNDPMPPAVAVMMPDGGGYAPLLYGKVVDMFYFPLFSFDWPEWMPWVGGENFLFFQPVFNLADAAISVGMVVIILFYTKHLSGSHSDEPAVEDQTSR</sequence>
<dbReference type="UniPathway" id="UPA00665"/>
<dbReference type="InterPro" id="IPR001872">
    <property type="entry name" value="Peptidase_A8"/>
</dbReference>
<dbReference type="Proteomes" id="UP000244925">
    <property type="component" value="Unassembled WGS sequence"/>
</dbReference>
<comment type="function">
    <text evidence="9">This protein specifically catalyzes the removal of signal peptides from prolipoproteins.</text>
</comment>
<evidence type="ECO:0000256" key="2">
    <source>
        <dbReference type="ARBA" id="ARBA00022475"/>
    </source>
</evidence>
<dbReference type="HAMAP" id="MF_00161">
    <property type="entry name" value="LspA"/>
    <property type="match status" value="1"/>
</dbReference>
<keyword evidence="4 9" id="KW-0812">Transmembrane</keyword>
<dbReference type="PANTHER" id="PTHR33695:SF1">
    <property type="entry name" value="LIPOPROTEIN SIGNAL PEPTIDASE"/>
    <property type="match status" value="1"/>
</dbReference>
<evidence type="ECO:0000256" key="7">
    <source>
        <dbReference type="ARBA" id="ARBA00022989"/>
    </source>
</evidence>
<evidence type="ECO:0000256" key="6">
    <source>
        <dbReference type="ARBA" id="ARBA00022801"/>
    </source>
</evidence>
<accession>A0A2V1J3U4</accession>
<feature type="transmembrane region" description="Helical" evidence="9">
    <location>
        <begin position="63"/>
        <end position="81"/>
    </location>
</feature>
<comment type="caution">
    <text evidence="11">The sequence shown here is derived from an EMBL/GenBank/DDBJ whole genome shotgun (WGS) entry which is preliminary data.</text>
</comment>
<feature type="active site" evidence="9">
    <location>
        <position position="180"/>
    </location>
</feature>
<gene>
    <name evidence="9" type="primary">lspA</name>
    <name evidence="11" type="ORF">C5O25_00500</name>
</gene>
<keyword evidence="8 9" id="KW-0472">Membrane</keyword>
<dbReference type="GO" id="GO:0004190">
    <property type="term" value="F:aspartic-type endopeptidase activity"/>
    <property type="evidence" value="ECO:0007669"/>
    <property type="project" value="UniProtKB-UniRule"/>
</dbReference>
<keyword evidence="7 9" id="KW-1133">Transmembrane helix</keyword>
<protein>
    <recommendedName>
        <fullName evidence="9">Lipoprotein signal peptidase</fullName>
        <ecNumber evidence="9">3.4.23.36</ecNumber>
    </recommendedName>
    <alternativeName>
        <fullName evidence="9">Prolipoprotein signal peptidase</fullName>
    </alternativeName>
    <alternativeName>
        <fullName evidence="9">Signal peptidase II</fullName>
        <shortName evidence="9">SPase II</shortName>
    </alternativeName>
</protein>
<dbReference type="PRINTS" id="PR00781">
    <property type="entry name" value="LIPOSIGPTASE"/>
</dbReference>
<dbReference type="AlphaFoldDB" id="A0A2V1J3U4"/>
<keyword evidence="3 9" id="KW-0645">Protease</keyword>
<dbReference type="GO" id="GO:0006508">
    <property type="term" value="P:proteolysis"/>
    <property type="evidence" value="ECO:0007669"/>
    <property type="project" value="UniProtKB-KW"/>
</dbReference>
<comment type="pathway">
    <text evidence="9">Protein modification; lipoprotein biosynthesis (signal peptide cleavage).</text>
</comment>
<feature type="active site" evidence="9">
    <location>
        <position position="146"/>
    </location>
</feature>
<keyword evidence="2 9" id="KW-1003">Cell membrane</keyword>
<dbReference type="PANTHER" id="PTHR33695">
    <property type="entry name" value="LIPOPROTEIN SIGNAL PEPTIDASE"/>
    <property type="match status" value="1"/>
</dbReference>
<proteinExistence type="inferred from homology"/>
<evidence type="ECO:0000256" key="5">
    <source>
        <dbReference type="ARBA" id="ARBA00022750"/>
    </source>
</evidence>
<dbReference type="NCBIfam" id="NF011369">
    <property type="entry name" value="PRK14788.1"/>
    <property type="match status" value="1"/>
</dbReference>
<keyword evidence="12" id="KW-1185">Reference proteome</keyword>
<evidence type="ECO:0000256" key="3">
    <source>
        <dbReference type="ARBA" id="ARBA00022670"/>
    </source>
</evidence>
<name>A0A2V1J3U4_9BACT</name>
<keyword evidence="5 9" id="KW-0064">Aspartyl protease</keyword>
<comment type="catalytic activity">
    <reaction evidence="9">
        <text>Release of signal peptides from bacterial membrane prolipoproteins. Hydrolyzes -Xaa-Yaa-Zaa-|-(S,diacylglyceryl)Cys-, in which Xaa is hydrophobic (preferably Leu), and Yaa (Ala or Ser) and Zaa (Gly or Ala) have small, neutral side chains.</text>
        <dbReference type="EC" id="3.4.23.36"/>
    </reaction>
</comment>
<dbReference type="Pfam" id="PF01252">
    <property type="entry name" value="Peptidase_A8"/>
    <property type="match status" value="1"/>
</dbReference>
<keyword evidence="6 9" id="KW-0378">Hydrolase</keyword>
<dbReference type="GO" id="GO:0005886">
    <property type="term" value="C:plasma membrane"/>
    <property type="evidence" value="ECO:0007669"/>
    <property type="project" value="UniProtKB-SubCell"/>
</dbReference>
<comment type="similarity">
    <text evidence="1 9 10">Belongs to the peptidase A8 family.</text>
</comment>
<feature type="transmembrane region" description="Helical" evidence="9">
    <location>
        <begin position="170"/>
        <end position="194"/>
    </location>
</feature>
<dbReference type="RefSeq" id="WP_107034772.1">
    <property type="nucleotide sequence ID" value="NZ_CAOMDK010000006.1"/>
</dbReference>
<comment type="subcellular location">
    <subcellularLocation>
        <location evidence="9">Cell membrane</location>
        <topology evidence="9">Multi-pass membrane protein</topology>
    </subcellularLocation>
</comment>
<dbReference type="EC" id="3.4.23.36" evidence="9"/>
<evidence type="ECO:0000256" key="10">
    <source>
        <dbReference type="RuleBase" id="RU004181"/>
    </source>
</evidence>
<evidence type="ECO:0000256" key="1">
    <source>
        <dbReference type="ARBA" id="ARBA00006139"/>
    </source>
</evidence>
<evidence type="ECO:0000256" key="4">
    <source>
        <dbReference type="ARBA" id="ARBA00022692"/>
    </source>
</evidence>